<dbReference type="Pfam" id="PF00360">
    <property type="entry name" value="PHY"/>
    <property type="match status" value="1"/>
</dbReference>
<organism evidence="6 7">
    <name type="scientific">Tribonema minus</name>
    <dbReference type="NCBI Taxonomy" id="303371"/>
    <lineage>
        <taxon>Eukaryota</taxon>
        <taxon>Sar</taxon>
        <taxon>Stramenopiles</taxon>
        <taxon>Ochrophyta</taxon>
        <taxon>PX clade</taxon>
        <taxon>Xanthophyceae</taxon>
        <taxon>Tribonematales</taxon>
        <taxon>Tribonemataceae</taxon>
        <taxon>Tribonema</taxon>
    </lineage>
</organism>
<dbReference type="InterPro" id="IPR022790">
    <property type="entry name" value="GH26_dom"/>
</dbReference>
<evidence type="ECO:0000259" key="5">
    <source>
        <dbReference type="PROSITE" id="PS51764"/>
    </source>
</evidence>
<reference evidence="6" key="1">
    <citation type="submission" date="2021-02" db="EMBL/GenBank/DDBJ databases">
        <title>First Annotated Genome of the Yellow-green Alga Tribonema minus.</title>
        <authorList>
            <person name="Mahan K.M."/>
        </authorList>
    </citation>
    <scope>NUCLEOTIDE SEQUENCE</scope>
    <source>
        <strain evidence="6">UTEX B ZZ1240</strain>
    </source>
</reference>
<evidence type="ECO:0000313" key="7">
    <source>
        <dbReference type="Proteomes" id="UP000664859"/>
    </source>
</evidence>
<dbReference type="PROSITE" id="PS50046">
    <property type="entry name" value="PHYTOCHROME_2"/>
    <property type="match status" value="1"/>
</dbReference>
<gene>
    <name evidence="6" type="ORF">JKP88DRAFT_315639</name>
</gene>
<dbReference type="EMBL" id="JAFCMP010000179">
    <property type="protein sequence ID" value="KAG5184021.1"/>
    <property type="molecule type" value="Genomic_DNA"/>
</dbReference>
<dbReference type="Gene3D" id="3.30.450.270">
    <property type="match status" value="1"/>
</dbReference>
<dbReference type="GO" id="GO:0006355">
    <property type="term" value="P:regulation of DNA-templated transcription"/>
    <property type="evidence" value="ECO:0007669"/>
    <property type="project" value="InterPro"/>
</dbReference>
<dbReference type="PROSITE" id="PS51764">
    <property type="entry name" value="GH26"/>
    <property type="match status" value="1"/>
</dbReference>
<evidence type="ECO:0000256" key="1">
    <source>
        <dbReference type="ARBA" id="ARBA00007754"/>
    </source>
</evidence>
<protein>
    <submittedName>
        <fullName evidence="6">Uncharacterized protein</fullName>
    </submittedName>
</protein>
<dbReference type="InterPro" id="IPR003018">
    <property type="entry name" value="GAF"/>
</dbReference>
<keyword evidence="2" id="KW-0378">Hydrolase</keyword>
<dbReference type="AlphaFoldDB" id="A0A835YZ29"/>
<dbReference type="Proteomes" id="UP000664859">
    <property type="component" value="Unassembled WGS sequence"/>
</dbReference>
<dbReference type="InterPro" id="IPR043150">
    <property type="entry name" value="Phytochrome_PHY_sf"/>
</dbReference>
<dbReference type="OrthoDB" id="2015534at2759"/>
<dbReference type="InterPro" id="IPR016132">
    <property type="entry name" value="Phyto_chromo_attachment"/>
</dbReference>
<dbReference type="GO" id="GO:0006080">
    <property type="term" value="P:substituted mannan metabolic process"/>
    <property type="evidence" value="ECO:0007669"/>
    <property type="project" value="InterPro"/>
</dbReference>
<keyword evidence="3" id="KW-0326">Glycosidase</keyword>
<accession>A0A835YZ29</accession>
<comment type="similarity">
    <text evidence="1">Belongs to the glycosyl hydrolase 26 family.</text>
</comment>
<dbReference type="Gene3D" id="3.30.450.40">
    <property type="match status" value="1"/>
</dbReference>
<dbReference type="GO" id="GO:0016985">
    <property type="term" value="F:mannan endo-1,4-beta-mannosidase activity"/>
    <property type="evidence" value="ECO:0007669"/>
    <property type="project" value="InterPro"/>
</dbReference>
<feature type="domain" description="Phytochrome chromophore attachment site" evidence="4">
    <location>
        <begin position="114"/>
        <end position="250"/>
    </location>
</feature>
<evidence type="ECO:0000313" key="6">
    <source>
        <dbReference type="EMBL" id="KAG5184021.1"/>
    </source>
</evidence>
<evidence type="ECO:0000256" key="2">
    <source>
        <dbReference type="ARBA" id="ARBA00022801"/>
    </source>
</evidence>
<dbReference type="PANTHER" id="PTHR40079">
    <property type="entry name" value="MANNAN ENDO-1,4-BETA-MANNOSIDASE E-RELATED"/>
    <property type="match status" value="1"/>
</dbReference>
<dbReference type="Gene3D" id="3.30.450.20">
    <property type="entry name" value="PAS domain"/>
    <property type="match status" value="1"/>
</dbReference>
<keyword evidence="7" id="KW-1185">Reference proteome</keyword>
<dbReference type="InterPro" id="IPR017853">
    <property type="entry name" value="GH"/>
</dbReference>
<dbReference type="Pfam" id="PF01590">
    <property type="entry name" value="GAF"/>
    <property type="match status" value="1"/>
</dbReference>
<dbReference type="InterPro" id="IPR013515">
    <property type="entry name" value="Phytochrome_cen-reg"/>
</dbReference>
<dbReference type="GO" id="GO:0009584">
    <property type="term" value="P:detection of visible light"/>
    <property type="evidence" value="ECO:0007669"/>
    <property type="project" value="InterPro"/>
</dbReference>
<dbReference type="PANTHER" id="PTHR40079:SF4">
    <property type="entry name" value="GH26 DOMAIN-CONTAINING PROTEIN-RELATED"/>
    <property type="match status" value="1"/>
</dbReference>
<dbReference type="SUPFAM" id="SSF55781">
    <property type="entry name" value="GAF domain-like"/>
    <property type="match status" value="2"/>
</dbReference>
<evidence type="ECO:0000256" key="3">
    <source>
        <dbReference type="ARBA" id="ARBA00023295"/>
    </source>
</evidence>
<comment type="caution">
    <text evidence="6">The sequence shown here is derived from an EMBL/GenBank/DDBJ whole genome shotgun (WGS) entry which is preliminary data.</text>
</comment>
<dbReference type="Pfam" id="PF02156">
    <property type="entry name" value="Glyco_hydro_26"/>
    <property type="match status" value="1"/>
</dbReference>
<dbReference type="InterPro" id="IPR000805">
    <property type="entry name" value="Glyco_hydro_26"/>
</dbReference>
<proteinExistence type="inferred from homology"/>
<dbReference type="SUPFAM" id="SSF51445">
    <property type="entry name" value="(Trans)glycosidases"/>
    <property type="match status" value="1"/>
</dbReference>
<feature type="domain" description="GH26" evidence="5">
    <location>
        <begin position="350"/>
        <end position="708"/>
    </location>
</feature>
<dbReference type="Gene3D" id="3.20.20.80">
    <property type="entry name" value="Glycosidases"/>
    <property type="match status" value="1"/>
</dbReference>
<name>A0A835YZ29_9STRA</name>
<sequence length="721" mass="81838">MSRLRCIGRIQDVGGWIVVVNNASKEVVSRSRNVGKVCKFHDLRKHGTTRVMRVEDLPMVVSSSWRVFTVFYRAVSDRDDLTLVEGCPLHHTSSSPHDCAIIRDIVDDMCSFNDEASLFRGACEGLKRIIKYDRAMAYQFDSQWNGQVIFERIIGTDPVSYQGLHFPETDIPQAARDMYLEQRVRFIFDVDSAEVSFDTRGTPFKLDLSECVQRGVSDVHVRYMKNMGIRGFVSIAIIMRGALWGLLVLHSKNGYKVIDSVSMDACKIICSIISMKMDEFRSKRRDEVMRSTEKEFAACETVTDLLEVASCKLQLHTAFTVIRGELKVLLDCEDTDKVISRVMSSDFEEDIVVAPYRVLRITMGDGDCAYLIRKSVTEEVSWGGDPSKPYIEVAGEVHPRNSFRTFVLKRMLEPLEWSSTERDIVDLLRLHIQSCKRKELPIHSTSEEEWSVRFDTLTVYRPITSANKSLGYKYIQTGDKQLQLVTEIQGSVDDINAGKFDDAVKALATDIKAVGKEVWIRLMHEFNYESTYPWCLYPYTSPKIDAYKEAWRRIVAIYRRVGAPVQFQWCLSATNPHSDKTPFAAFYPGDDVVDQVGVDLYINAGSALVSLKTRLNKGVYAQLQAFRKPIFIGETSCTDIGLDKAQWLLDACHDVPHYFPGIISMTFFFENKGAHMWDLNTPSQVQAFVQGVRSINQLAQSSASVTRRSLSEGADEDVADY</sequence>
<dbReference type="InterPro" id="IPR029016">
    <property type="entry name" value="GAF-like_dom_sf"/>
</dbReference>
<evidence type="ECO:0000259" key="4">
    <source>
        <dbReference type="PROSITE" id="PS50046"/>
    </source>
</evidence>